<reference evidence="1" key="1">
    <citation type="submission" date="2018-01" db="EMBL/GenBank/DDBJ databases">
        <authorList>
            <consortium name="Urmite Genomes"/>
        </authorList>
    </citation>
    <scope>NUCLEOTIDE SEQUENCE [LARGE SCALE GENOMIC DNA]</scope>
    <source>
        <strain evidence="1">AFP003</strain>
    </source>
</reference>
<comment type="caution">
    <text evidence="1">The sequence shown here is derived from an EMBL/GenBank/DDBJ whole genome shotgun (WGS) entry which is preliminary data.</text>
</comment>
<evidence type="ECO:0000313" key="2">
    <source>
        <dbReference type="Proteomes" id="UP000236318"/>
    </source>
</evidence>
<accession>A0A2K4Y750</accession>
<sequence>MRQYLSGDTLYNNIRMLLAARTTPILVVEGESDHTLFEEKLGTSIPFFLITSYGKSESIRAAEKSSEDQVDRVLFLIDADFDRLTGAITSYPPNHIVATVHYDLMCDIVMSTARPVLSVIRAFSHPDKAKLDPGSILEIAFEAAAMVGSFRYAAHVKCWQVNLARFPMHLVIPDHNSAVEHARVAHHVGERAKSAPAPLPSDFQNIALECSGDVSSEFLINSHDLLDAILHCCRKYGNGKVSTKIEPTLILAIDSTEFTKLTCVKATIDWASQFEAA</sequence>
<evidence type="ECO:0008006" key="3">
    <source>
        <dbReference type="Google" id="ProtNLM"/>
    </source>
</evidence>
<proteinExistence type="predicted"/>
<evidence type="ECO:0000313" key="1">
    <source>
        <dbReference type="EMBL" id="SOX52577.1"/>
    </source>
</evidence>
<dbReference type="EMBL" id="FXEG02000002">
    <property type="protein sequence ID" value="SOX52577.1"/>
    <property type="molecule type" value="Genomic_DNA"/>
</dbReference>
<protein>
    <recommendedName>
        <fullName evidence="3">DUF4435 domain-containing protein</fullName>
    </recommendedName>
</protein>
<organism evidence="1 2">
    <name type="scientific">Mycobacterium ahvazicum</name>
    <dbReference type="NCBI Taxonomy" id="1964395"/>
    <lineage>
        <taxon>Bacteria</taxon>
        <taxon>Bacillati</taxon>
        <taxon>Actinomycetota</taxon>
        <taxon>Actinomycetes</taxon>
        <taxon>Mycobacteriales</taxon>
        <taxon>Mycobacteriaceae</taxon>
        <taxon>Mycobacterium</taxon>
        <taxon>Mycobacterium simiae complex</taxon>
    </lineage>
</organism>
<dbReference type="RefSeq" id="WP_133160821.1">
    <property type="nucleotide sequence ID" value="NZ_FXEG02000002.1"/>
</dbReference>
<dbReference type="OrthoDB" id="3995257at2"/>
<gene>
    <name evidence="1" type="ORF">MAAFP003_1243</name>
</gene>
<dbReference type="AlphaFoldDB" id="A0A2K4Y750"/>
<keyword evidence="2" id="KW-1185">Reference proteome</keyword>
<name>A0A2K4Y750_9MYCO</name>
<dbReference type="Proteomes" id="UP000236318">
    <property type="component" value="Unassembled WGS sequence"/>
</dbReference>